<evidence type="ECO:0000256" key="5">
    <source>
        <dbReference type="SAM" id="SignalP"/>
    </source>
</evidence>
<dbReference type="Gene3D" id="3.80.10.10">
    <property type="entry name" value="Ribonuclease Inhibitor"/>
    <property type="match status" value="1"/>
</dbReference>
<dbReference type="SMART" id="SM00369">
    <property type="entry name" value="LRR_TYP"/>
    <property type="match status" value="6"/>
</dbReference>
<feature type="region of interest" description="Disordered" evidence="3">
    <location>
        <begin position="658"/>
        <end position="825"/>
    </location>
</feature>
<dbReference type="PANTHER" id="PTHR24369">
    <property type="entry name" value="ANTIGEN BSP, PUTATIVE-RELATED"/>
    <property type="match status" value="1"/>
</dbReference>
<keyword evidence="4" id="KW-0812">Transmembrane</keyword>
<accession>A0A6J2L8N6</accession>
<feature type="region of interest" description="Disordered" evidence="3">
    <location>
        <begin position="326"/>
        <end position="363"/>
    </location>
</feature>
<dbReference type="KEGG" id="pdic:114491840"/>
<dbReference type="AlphaFoldDB" id="A0A6J2L8N6"/>
<evidence type="ECO:0000313" key="7">
    <source>
        <dbReference type="RefSeq" id="XP_028361980.2"/>
    </source>
</evidence>
<feature type="signal peptide" evidence="5">
    <location>
        <begin position="1"/>
        <end position="22"/>
    </location>
</feature>
<feature type="compositionally biased region" description="Basic and acidic residues" evidence="3">
    <location>
        <begin position="474"/>
        <end position="499"/>
    </location>
</feature>
<gene>
    <name evidence="7" type="primary">LRRC66</name>
</gene>
<dbReference type="InterPro" id="IPR003591">
    <property type="entry name" value="Leu-rich_rpt_typical-subtyp"/>
</dbReference>
<feature type="region of interest" description="Disordered" evidence="3">
    <location>
        <begin position="894"/>
        <end position="946"/>
    </location>
</feature>
<dbReference type="GO" id="GO:0005886">
    <property type="term" value="C:plasma membrane"/>
    <property type="evidence" value="ECO:0007669"/>
    <property type="project" value="TreeGrafter"/>
</dbReference>
<dbReference type="InterPro" id="IPR050541">
    <property type="entry name" value="LRR_TM_domain-containing"/>
</dbReference>
<reference evidence="7" key="1">
    <citation type="submission" date="2025-08" db="UniProtKB">
        <authorList>
            <consortium name="RefSeq"/>
        </authorList>
    </citation>
    <scope>IDENTIFICATION</scope>
    <source>
        <tissue evidence="7">Muscle</tissue>
    </source>
</reference>
<dbReference type="OrthoDB" id="660555at2759"/>
<proteinExistence type="predicted"/>
<dbReference type="InterPro" id="IPR032675">
    <property type="entry name" value="LRR_dom_sf"/>
</dbReference>
<evidence type="ECO:0000256" key="4">
    <source>
        <dbReference type="SAM" id="Phobius"/>
    </source>
</evidence>
<evidence type="ECO:0000256" key="2">
    <source>
        <dbReference type="ARBA" id="ARBA00022737"/>
    </source>
</evidence>
<evidence type="ECO:0000313" key="6">
    <source>
        <dbReference type="Proteomes" id="UP000504628"/>
    </source>
</evidence>
<keyword evidence="5" id="KW-0732">Signal</keyword>
<feature type="chain" id="PRO_5028920808" evidence="5">
    <location>
        <begin position="23"/>
        <end position="966"/>
    </location>
</feature>
<feature type="region of interest" description="Disordered" evidence="3">
    <location>
        <begin position="548"/>
        <end position="631"/>
    </location>
</feature>
<feature type="compositionally biased region" description="Polar residues" evidence="3">
    <location>
        <begin position="799"/>
        <end position="814"/>
    </location>
</feature>
<keyword evidence="1" id="KW-0433">Leucine-rich repeat</keyword>
<feature type="region of interest" description="Disordered" evidence="3">
    <location>
        <begin position="471"/>
        <end position="522"/>
    </location>
</feature>
<dbReference type="GeneID" id="114491840"/>
<keyword evidence="4" id="KW-0472">Membrane</keyword>
<evidence type="ECO:0000256" key="3">
    <source>
        <dbReference type="SAM" id="MobiDB-lite"/>
    </source>
</evidence>
<sequence>MKNLCFRVLTMAVGLYFTGAMATPPRKHSIVFSATCQWDGYLLTDCSFTGKHDIPGDASQTAATAGVSLLRVLLQPPTDKEGQTIKHLDLSNNLISTITLSSLAHLHTLEIVNLSHNAIRSISLDLPHPKSSRAKCPRSSWRNGLPYLKLLILQGNKLGDIPKGLWKLKSLQSLDLSFNRISQVGVSDFHNCLPLENLYLRSNKIFRIHPEAFKDLKKLQVLDLSGNALTAILPMMAIALGLPRLDADLADNRWQCDDSVAAFQNFISESWRRKWDEICNNSIGNEEASWQTPKRRVSREIQLPHTNLNHTKSLIRNKAVRPQEGTYGHFSTLGKKDHAGSDTPEQRRRPPRWVRSTQDVQAASGEEATSQDLALAVCLAVFITFFVAFCLGAFARPYIDRLWQQRHRKKQPSSDYAYYNEGYNDMEAAGNIQRPRVDLHRAWGPNLHESQDPFSGIEACPQSAFIPDRCLGMSRKEPGSRQSREQARDDTGAERRKDAMLPNGSAACSAVRGPPNAASNAPMSAEQDYLCRRAIVGEINYETEAPEYSLGQYSPGAPVTAGRSQTGSGSVHKGGSELDAPLSRDTTAALPKTRTHAKAQRTGENEGRGSTEGLPSESSKDMPASTSVSVLNPQEQQLKGASAEGEYFTYYCPATLSDLADTDPSPPGSPPRWGDDPPTTPANQEPVQIPAPWDTQHELDVNYDSDSDEGSLFTLSSTSSEDGRNASEEQADGEESRRTSEAQGDEDSGVRKGNVTPFESLEDDITFQKSQEKREHQEDLFEKPVTSGSDSGLYESHLESATNTNKFENPSTLPGSLGNRPSREEIPDTFVSDYMSALQSEAVEWQCSLADLEFSNVDALPQTPPCPAEVPSDPDKVACCERDWDSCTQEHFMEGTDTDPNNVPFQIPAGEHLRPSQHGSEDSSMRSNPLDTDANEDHDSREIINQTQLLPFCGDELALQYERGGE</sequence>
<dbReference type="InParanoid" id="A0A6J2L8N6"/>
<dbReference type="PRINTS" id="PR00019">
    <property type="entry name" value="LEURICHRPT"/>
</dbReference>
<feature type="compositionally biased region" description="Basic and acidic residues" evidence="3">
    <location>
        <begin position="334"/>
        <end position="348"/>
    </location>
</feature>
<dbReference type="Proteomes" id="UP000504628">
    <property type="component" value="Chromosome 1"/>
</dbReference>
<dbReference type="Pfam" id="PF00560">
    <property type="entry name" value="LRR_1"/>
    <property type="match status" value="1"/>
</dbReference>
<dbReference type="CTD" id="339977"/>
<evidence type="ECO:0000256" key="1">
    <source>
        <dbReference type="ARBA" id="ARBA00022614"/>
    </source>
</evidence>
<keyword evidence="6" id="KW-1185">Reference proteome</keyword>
<name>A0A6J2L8N6_9CHIR</name>
<organism evidence="6 7">
    <name type="scientific">Phyllostomus discolor</name>
    <name type="common">pale spear-nosed bat</name>
    <dbReference type="NCBI Taxonomy" id="89673"/>
    <lineage>
        <taxon>Eukaryota</taxon>
        <taxon>Metazoa</taxon>
        <taxon>Chordata</taxon>
        <taxon>Craniata</taxon>
        <taxon>Vertebrata</taxon>
        <taxon>Euteleostomi</taxon>
        <taxon>Mammalia</taxon>
        <taxon>Eutheria</taxon>
        <taxon>Laurasiatheria</taxon>
        <taxon>Chiroptera</taxon>
        <taxon>Yangochiroptera</taxon>
        <taxon>Phyllostomidae</taxon>
        <taxon>Phyllostominae</taxon>
        <taxon>Phyllostomus</taxon>
    </lineage>
</organism>
<keyword evidence="2" id="KW-0677">Repeat</keyword>
<dbReference type="InterPro" id="IPR001611">
    <property type="entry name" value="Leu-rich_rpt"/>
</dbReference>
<dbReference type="PANTHER" id="PTHR24369:SF213">
    <property type="entry name" value="INSULIN LIKE GROWTH FACTOR BINDING PROTEIN ACID LABILE SUBUNIT"/>
    <property type="match status" value="1"/>
</dbReference>
<dbReference type="Pfam" id="PF13855">
    <property type="entry name" value="LRR_8"/>
    <property type="match status" value="2"/>
</dbReference>
<protein>
    <submittedName>
        <fullName evidence="7">Leucine-rich repeat-containing protein 66</fullName>
    </submittedName>
</protein>
<dbReference type="SUPFAM" id="SSF52058">
    <property type="entry name" value="L domain-like"/>
    <property type="match status" value="1"/>
</dbReference>
<dbReference type="RefSeq" id="XP_028361980.2">
    <property type="nucleotide sequence ID" value="XM_028506179.2"/>
</dbReference>
<keyword evidence="4" id="KW-1133">Transmembrane helix</keyword>
<dbReference type="PROSITE" id="PS51450">
    <property type="entry name" value="LRR"/>
    <property type="match status" value="2"/>
</dbReference>
<feature type="compositionally biased region" description="Basic and acidic residues" evidence="3">
    <location>
        <begin position="770"/>
        <end position="782"/>
    </location>
</feature>
<feature type="transmembrane region" description="Helical" evidence="4">
    <location>
        <begin position="373"/>
        <end position="399"/>
    </location>
</feature>
<feature type="compositionally biased region" description="Basic and acidic residues" evidence="3">
    <location>
        <begin position="911"/>
        <end position="924"/>
    </location>
</feature>
<dbReference type="FunCoup" id="A0A6J2L8N6">
    <property type="interactions" value="4"/>
</dbReference>